<dbReference type="RefSeq" id="WP_258734739.1">
    <property type="nucleotide sequence ID" value="NZ_JANTHZ010000013.1"/>
</dbReference>
<feature type="transmembrane region" description="Helical" evidence="1">
    <location>
        <begin position="166"/>
        <end position="185"/>
    </location>
</feature>
<feature type="transmembrane region" description="Helical" evidence="1">
    <location>
        <begin position="260"/>
        <end position="280"/>
    </location>
</feature>
<reference evidence="3" key="1">
    <citation type="submission" date="2022-08" db="EMBL/GenBank/DDBJ databases">
        <authorList>
            <person name="Li F."/>
        </authorList>
    </citation>
    <scope>NUCLEOTIDE SEQUENCE</scope>
    <source>
        <strain evidence="3">MQZ15Z-1</strain>
    </source>
</reference>
<dbReference type="Pfam" id="PF00892">
    <property type="entry name" value="EamA"/>
    <property type="match status" value="2"/>
</dbReference>
<dbReference type="SUPFAM" id="SSF103481">
    <property type="entry name" value="Multidrug resistance efflux transporter EmrE"/>
    <property type="match status" value="2"/>
</dbReference>
<dbReference type="InterPro" id="IPR037185">
    <property type="entry name" value="EmrE-like"/>
</dbReference>
<dbReference type="AlphaFoldDB" id="A0A9X2PF76"/>
<feature type="transmembrane region" description="Helical" evidence="1">
    <location>
        <begin position="139"/>
        <end position="160"/>
    </location>
</feature>
<evidence type="ECO:0000256" key="1">
    <source>
        <dbReference type="SAM" id="Phobius"/>
    </source>
</evidence>
<dbReference type="Proteomes" id="UP001151088">
    <property type="component" value="Unassembled WGS sequence"/>
</dbReference>
<feature type="transmembrane region" description="Helical" evidence="1">
    <location>
        <begin position="229"/>
        <end position="248"/>
    </location>
</feature>
<feature type="transmembrane region" description="Helical" evidence="1">
    <location>
        <begin position="22"/>
        <end position="41"/>
    </location>
</feature>
<accession>A0A9X2PF76</accession>
<comment type="caution">
    <text evidence="3">The sequence shown here is derived from an EMBL/GenBank/DDBJ whole genome shotgun (WGS) entry which is preliminary data.</text>
</comment>
<keyword evidence="4" id="KW-1185">Reference proteome</keyword>
<feature type="domain" description="EamA" evidence="2">
    <location>
        <begin position="168"/>
        <end position="302"/>
    </location>
</feature>
<dbReference type="PANTHER" id="PTHR22911">
    <property type="entry name" value="ACYL-MALONYL CONDENSING ENZYME-RELATED"/>
    <property type="match status" value="1"/>
</dbReference>
<feature type="transmembrane region" description="Helical" evidence="1">
    <location>
        <begin position="84"/>
        <end position="103"/>
    </location>
</feature>
<dbReference type="InterPro" id="IPR000620">
    <property type="entry name" value="EamA_dom"/>
</dbReference>
<proteinExistence type="predicted"/>
<dbReference type="GO" id="GO:0016020">
    <property type="term" value="C:membrane"/>
    <property type="evidence" value="ECO:0007669"/>
    <property type="project" value="InterPro"/>
</dbReference>
<keyword evidence="1" id="KW-0472">Membrane</keyword>
<feature type="transmembrane region" description="Helical" evidence="1">
    <location>
        <begin position="286"/>
        <end position="305"/>
    </location>
</feature>
<dbReference type="EMBL" id="JANTHZ010000013">
    <property type="protein sequence ID" value="MCS0497591.1"/>
    <property type="molecule type" value="Genomic_DNA"/>
</dbReference>
<feature type="transmembrane region" description="Helical" evidence="1">
    <location>
        <begin position="53"/>
        <end position="72"/>
    </location>
</feature>
<evidence type="ECO:0000313" key="4">
    <source>
        <dbReference type="Proteomes" id="UP001151088"/>
    </source>
</evidence>
<keyword evidence="1" id="KW-1133">Transmembrane helix</keyword>
<sequence>MQKPLAPRATGAADAAPLNGRLVGYGCALLAVTIWGAWIVSTRHAVHGHLPPATVGWLRFIVPATMLAPAWLRVGPWPKRGLVPFLFCFFGAGGIFFLVVANAMRFVPAADVGPLLPGTMPLVVAVISVLVFREWLGTARAVGFICIALGVVTLSGRGLFEPEDGAWRGHLLLLCGATMWAGYTLAFRRTGMKATEVVGLIGLWSVLILTPTGLPGVVTAVREGYGAEVLFQLLMQGLLSGVVALVAFGIAIERLGSSRAAAFTGLVPALAALIAVPVLGEHPDTAAIIGVIGTGVGVALASGAFSRSR</sequence>
<organism evidence="3 4">
    <name type="scientific">Ancylobacter mangrovi</name>
    <dbReference type="NCBI Taxonomy" id="2972472"/>
    <lineage>
        <taxon>Bacteria</taxon>
        <taxon>Pseudomonadati</taxon>
        <taxon>Pseudomonadota</taxon>
        <taxon>Alphaproteobacteria</taxon>
        <taxon>Hyphomicrobiales</taxon>
        <taxon>Xanthobacteraceae</taxon>
        <taxon>Ancylobacter</taxon>
    </lineage>
</organism>
<dbReference type="Gene3D" id="1.10.3730.20">
    <property type="match status" value="1"/>
</dbReference>
<feature type="transmembrane region" description="Helical" evidence="1">
    <location>
        <begin position="197"/>
        <end position="217"/>
    </location>
</feature>
<evidence type="ECO:0000313" key="3">
    <source>
        <dbReference type="EMBL" id="MCS0497591.1"/>
    </source>
</evidence>
<feature type="domain" description="EamA" evidence="2">
    <location>
        <begin position="24"/>
        <end position="155"/>
    </location>
</feature>
<protein>
    <submittedName>
        <fullName evidence="3">DMT family transporter</fullName>
    </submittedName>
</protein>
<name>A0A9X2PF76_9HYPH</name>
<evidence type="ECO:0000259" key="2">
    <source>
        <dbReference type="Pfam" id="PF00892"/>
    </source>
</evidence>
<feature type="transmembrane region" description="Helical" evidence="1">
    <location>
        <begin position="115"/>
        <end position="132"/>
    </location>
</feature>
<keyword evidence="1" id="KW-0812">Transmembrane</keyword>
<gene>
    <name evidence="3" type="ORF">NVS89_21095</name>
</gene>